<evidence type="ECO:0000259" key="2">
    <source>
        <dbReference type="SMART" id="SM00829"/>
    </source>
</evidence>
<dbReference type="Pfam" id="PF08240">
    <property type="entry name" value="ADH_N"/>
    <property type="match status" value="1"/>
</dbReference>
<protein>
    <recommendedName>
        <fullName evidence="2">Enoyl reductase (ER) domain-containing protein</fullName>
    </recommendedName>
</protein>
<proteinExistence type="predicted"/>
<dbReference type="PANTHER" id="PTHR44154">
    <property type="entry name" value="QUINONE OXIDOREDUCTASE"/>
    <property type="match status" value="1"/>
</dbReference>
<dbReference type="SUPFAM" id="SSF51735">
    <property type="entry name" value="NAD(P)-binding Rossmann-fold domains"/>
    <property type="match status" value="1"/>
</dbReference>
<dbReference type="InterPro" id="IPR013149">
    <property type="entry name" value="ADH-like_C"/>
</dbReference>
<dbReference type="GO" id="GO:0070402">
    <property type="term" value="F:NADPH binding"/>
    <property type="evidence" value="ECO:0007669"/>
    <property type="project" value="TreeGrafter"/>
</dbReference>
<evidence type="ECO:0000313" key="3">
    <source>
        <dbReference type="EMBL" id="CAD7273201.1"/>
    </source>
</evidence>
<evidence type="ECO:0000256" key="1">
    <source>
        <dbReference type="ARBA" id="ARBA00022857"/>
    </source>
</evidence>
<sequence>MKAVKVSQFGAPDVLKLQDSTEIPVPGSNQVQSHAYNLLSLDNETNLQVLIELKAAGVNPVDTYIRSGTYASKPKLPYIPGKDGAGVVAKVGREVSDFQVGQRVFCMTQKMGTYAEFVLADAHEVFSLPDSVSFSQGASVGIPYFTAYRALVLKAQVRSGDTVLIHGASGAVGIAAIQLAKHLGCVVFGTAGSEEGMQLVLSQGAKHVFNHRGDQHMADIMKATGSGGVNVIIEMLADANLHSDLECIAKNGRIVASFIFSTVVGCRGEANVNPRLLMAKEASVVGVMLGASTEEETIETGRILVDGLREGWLVPVVDKEYRIENVAEAHEEVLEHKSGALGKIVLVIGVLLDFFGAHGSCRI</sequence>
<dbReference type="InterPro" id="IPR011032">
    <property type="entry name" value="GroES-like_sf"/>
</dbReference>
<dbReference type="EMBL" id="OA882144">
    <property type="protein sequence ID" value="CAD7273201.1"/>
    <property type="molecule type" value="Genomic_DNA"/>
</dbReference>
<dbReference type="EMBL" id="CAJPEX010000107">
    <property type="protein sequence ID" value="CAG0913353.1"/>
    <property type="molecule type" value="Genomic_DNA"/>
</dbReference>
<dbReference type="SMART" id="SM00829">
    <property type="entry name" value="PKS_ER"/>
    <property type="match status" value="1"/>
</dbReference>
<keyword evidence="4" id="KW-1185">Reference proteome</keyword>
<dbReference type="CDD" id="cd08253">
    <property type="entry name" value="zeta_crystallin"/>
    <property type="match status" value="1"/>
</dbReference>
<evidence type="ECO:0000313" key="4">
    <source>
        <dbReference type="Proteomes" id="UP000678499"/>
    </source>
</evidence>
<dbReference type="Proteomes" id="UP000678499">
    <property type="component" value="Unassembled WGS sequence"/>
</dbReference>
<dbReference type="InterPro" id="IPR036291">
    <property type="entry name" value="NAD(P)-bd_dom_sf"/>
</dbReference>
<dbReference type="PANTHER" id="PTHR44154:SF1">
    <property type="entry name" value="QUINONE OXIDOREDUCTASE"/>
    <property type="match status" value="1"/>
</dbReference>
<reference evidence="3" key="1">
    <citation type="submission" date="2020-11" db="EMBL/GenBank/DDBJ databases">
        <authorList>
            <person name="Tran Van P."/>
        </authorList>
    </citation>
    <scope>NUCLEOTIDE SEQUENCE</scope>
</reference>
<dbReference type="InterPro" id="IPR013154">
    <property type="entry name" value="ADH-like_N"/>
</dbReference>
<dbReference type="GO" id="GO:0005829">
    <property type="term" value="C:cytosol"/>
    <property type="evidence" value="ECO:0007669"/>
    <property type="project" value="TreeGrafter"/>
</dbReference>
<dbReference type="Gene3D" id="3.40.50.720">
    <property type="entry name" value="NAD(P)-binding Rossmann-like Domain"/>
    <property type="match status" value="1"/>
</dbReference>
<organism evidence="3">
    <name type="scientific">Notodromas monacha</name>
    <dbReference type="NCBI Taxonomy" id="399045"/>
    <lineage>
        <taxon>Eukaryota</taxon>
        <taxon>Metazoa</taxon>
        <taxon>Ecdysozoa</taxon>
        <taxon>Arthropoda</taxon>
        <taxon>Crustacea</taxon>
        <taxon>Oligostraca</taxon>
        <taxon>Ostracoda</taxon>
        <taxon>Podocopa</taxon>
        <taxon>Podocopida</taxon>
        <taxon>Cypridocopina</taxon>
        <taxon>Cypridoidea</taxon>
        <taxon>Cyprididae</taxon>
        <taxon>Notodromas</taxon>
    </lineage>
</organism>
<dbReference type="OrthoDB" id="203908at2759"/>
<feature type="domain" description="Enoyl reductase (ER)" evidence="2">
    <location>
        <begin position="29"/>
        <end position="346"/>
    </location>
</feature>
<dbReference type="FunFam" id="3.40.50.720:FF:000244">
    <property type="entry name" value="quinone oxidoreductase"/>
    <property type="match status" value="1"/>
</dbReference>
<keyword evidence="1" id="KW-0521">NADP</keyword>
<dbReference type="Pfam" id="PF00107">
    <property type="entry name" value="ADH_zinc_N"/>
    <property type="match status" value="1"/>
</dbReference>
<dbReference type="InterPro" id="IPR051603">
    <property type="entry name" value="Zinc-ADH_QOR/CCCR"/>
</dbReference>
<dbReference type="AlphaFoldDB" id="A0A7R9G8J7"/>
<dbReference type="GO" id="GO:0003960">
    <property type="term" value="F:quinone reductase (NADPH) activity"/>
    <property type="evidence" value="ECO:0007669"/>
    <property type="project" value="TreeGrafter"/>
</dbReference>
<name>A0A7R9G8J7_9CRUS</name>
<accession>A0A7R9G8J7</accession>
<dbReference type="Gene3D" id="3.90.180.10">
    <property type="entry name" value="Medium-chain alcohol dehydrogenases, catalytic domain"/>
    <property type="match status" value="1"/>
</dbReference>
<dbReference type="GO" id="GO:0003730">
    <property type="term" value="F:mRNA 3'-UTR binding"/>
    <property type="evidence" value="ECO:0007669"/>
    <property type="project" value="TreeGrafter"/>
</dbReference>
<gene>
    <name evidence="3" type="ORF">NMOB1V02_LOCUS1100</name>
</gene>
<dbReference type="InterPro" id="IPR020843">
    <property type="entry name" value="ER"/>
</dbReference>
<dbReference type="SUPFAM" id="SSF50129">
    <property type="entry name" value="GroES-like"/>
    <property type="match status" value="1"/>
</dbReference>